<dbReference type="InterPro" id="IPR001878">
    <property type="entry name" value="Znf_CCHC"/>
</dbReference>
<keyword evidence="1" id="KW-0863">Zinc-finger</keyword>
<dbReference type="AlphaFoldDB" id="A0A0B1P5V8"/>
<protein>
    <submittedName>
        <fullName evidence="3">Putative zinc finger cchc-type protein</fullName>
    </submittedName>
</protein>
<dbReference type="GO" id="GO:0003676">
    <property type="term" value="F:nucleic acid binding"/>
    <property type="evidence" value="ECO:0007669"/>
    <property type="project" value="InterPro"/>
</dbReference>
<gene>
    <name evidence="3" type="ORF">EV44_g3814</name>
</gene>
<keyword evidence="4" id="KW-1185">Reference proteome</keyword>
<evidence type="ECO:0000256" key="1">
    <source>
        <dbReference type="PROSITE-ProRule" id="PRU00047"/>
    </source>
</evidence>
<reference evidence="3 4" key="1">
    <citation type="journal article" date="2014" name="BMC Genomics">
        <title>Adaptive genomic structural variation in the grape powdery mildew pathogen, Erysiphe necator.</title>
        <authorList>
            <person name="Jones L."/>
            <person name="Riaz S."/>
            <person name="Morales-Cruz A."/>
            <person name="Amrine K.C."/>
            <person name="McGuire B."/>
            <person name="Gubler W.D."/>
            <person name="Walker M.A."/>
            <person name="Cantu D."/>
        </authorList>
    </citation>
    <scope>NUCLEOTIDE SEQUENCE [LARGE SCALE GENOMIC DNA]</scope>
    <source>
        <strain evidence="4">c</strain>
    </source>
</reference>
<evidence type="ECO:0000313" key="4">
    <source>
        <dbReference type="Proteomes" id="UP000030854"/>
    </source>
</evidence>
<dbReference type="EMBL" id="JNVN01002211">
    <property type="protein sequence ID" value="KHJ32276.1"/>
    <property type="molecule type" value="Genomic_DNA"/>
</dbReference>
<evidence type="ECO:0000313" key="3">
    <source>
        <dbReference type="EMBL" id="KHJ32276.1"/>
    </source>
</evidence>
<keyword evidence="1" id="KW-0862">Zinc</keyword>
<dbReference type="GO" id="GO:0008270">
    <property type="term" value="F:zinc ion binding"/>
    <property type="evidence" value="ECO:0007669"/>
    <property type="project" value="UniProtKB-KW"/>
</dbReference>
<sequence length="255" mass="28537">MPLSFDPENPEQIKELQNTNLLYIQGITIRKAAWLKKIRQPGQKTSSLIVWFDRAEQADIAITKGIVWKFELKATEIFRSGFRLTQCFNCQKYGHIAKVCSVAPKCGNCVGKHNTRICPGKQDSRCSNCARKHKAWDQICPVRIAAKAKAVMNRIQDSGRHTAPENQMRDPEGDWQIVGSRKKRAGTAGVQVVGADGELIARRGPGRPRKNLVAFPDIPKILVQTSPILNQIEPRTVTRDAPAEKEVTPLCEMTQ</sequence>
<dbReference type="PROSITE" id="PS50158">
    <property type="entry name" value="ZF_CCHC"/>
    <property type="match status" value="1"/>
</dbReference>
<comment type="caution">
    <text evidence="3">The sequence shown here is derived from an EMBL/GenBank/DDBJ whole genome shotgun (WGS) entry which is preliminary data.</text>
</comment>
<organism evidence="3 4">
    <name type="scientific">Uncinula necator</name>
    <name type="common">Grape powdery mildew</name>
    <dbReference type="NCBI Taxonomy" id="52586"/>
    <lineage>
        <taxon>Eukaryota</taxon>
        <taxon>Fungi</taxon>
        <taxon>Dikarya</taxon>
        <taxon>Ascomycota</taxon>
        <taxon>Pezizomycotina</taxon>
        <taxon>Leotiomycetes</taxon>
        <taxon>Erysiphales</taxon>
        <taxon>Erysiphaceae</taxon>
        <taxon>Erysiphe</taxon>
    </lineage>
</organism>
<keyword evidence="1" id="KW-0479">Metal-binding</keyword>
<name>A0A0B1P5V8_UNCNE</name>
<proteinExistence type="predicted"/>
<dbReference type="Proteomes" id="UP000030854">
    <property type="component" value="Unassembled WGS sequence"/>
</dbReference>
<feature type="domain" description="CCHC-type" evidence="2">
    <location>
        <begin position="87"/>
        <end position="100"/>
    </location>
</feature>
<accession>A0A0B1P5V8</accession>
<evidence type="ECO:0000259" key="2">
    <source>
        <dbReference type="PROSITE" id="PS50158"/>
    </source>
</evidence>
<dbReference type="HOGENOM" id="CLU_1062438_0_0_1"/>